<evidence type="ECO:0000313" key="3">
    <source>
        <dbReference type="Proteomes" id="UP000021175"/>
    </source>
</evidence>
<evidence type="ECO:0000313" key="1">
    <source>
        <dbReference type="EMBL" id="EYB12207.1"/>
    </source>
</evidence>
<evidence type="ECO:0000313" key="2">
    <source>
        <dbReference type="EMBL" id="EYB12215.1"/>
    </source>
</evidence>
<sequence length="156" mass="16986">MAGGNPTLYGYVFDPNTQIDPLGLDCSYVSKDFKNGASFLITKKDYLRFIAGKKKVGRVDGQFVIPKKDMDNLLKKSNGDIAQIEKALGIPEGNWQDKGGLVRVDIPNPEDYNLRLPTANMSGANEKFELGGKTSGGIPEGVIDQVPKINVIITKL</sequence>
<proteinExistence type="predicted"/>
<organism evidence="2 3">
    <name type="scientific">Bacteroides fragilis str. 3783N1-6</name>
    <dbReference type="NCBI Taxonomy" id="1339310"/>
    <lineage>
        <taxon>Bacteria</taxon>
        <taxon>Pseudomonadati</taxon>
        <taxon>Bacteroidota</taxon>
        <taxon>Bacteroidia</taxon>
        <taxon>Bacteroidales</taxon>
        <taxon>Bacteroidaceae</taxon>
        <taxon>Bacteroides</taxon>
    </lineage>
</organism>
<protein>
    <submittedName>
        <fullName evidence="2">Hemolysin/hemagglutinin-like domain protein</fullName>
    </submittedName>
    <submittedName>
        <fullName evidence="1">RhsD RhsD domain protein</fullName>
    </submittedName>
</protein>
<reference evidence="2 3" key="1">
    <citation type="submission" date="2014-02" db="EMBL/GenBank/DDBJ databases">
        <authorList>
            <person name="Sears C."/>
            <person name="Carroll K."/>
            <person name="Sack B.R."/>
            <person name="Qadri F."/>
            <person name="Myers L.L."/>
            <person name="Chung G.-T."/>
            <person name="Escheverria P."/>
            <person name="Fraser C.M."/>
            <person name="Sadzewicz L."/>
            <person name="Shefchek K.A."/>
            <person name="Tallon L."/>
            <person name="Das S.P."/>
            <person name="Daugherty S."/>
            <person name="Mongodin E.F."/>
        </authorList>
    </citation>
    <scope>NUCLEOTIDE SEQUENCE [LARGE SCALE GENOMIC DNA]</scope>
    <source>
        <strain evidence="2 3">3783N1-6</strain>
    </source>
</reference>
<accession>A0AB73ASP0</accession>
<comment type="caution">
    <text evidence="2">The sequence shown here is derived from an EMBL/GenBank/DDBJ whole genome shotgun (WGS) entry which is preliminary data.</text>
</comment>
<gene>
    <name evidence="1" type="primary">rhsD</name>
    <name evidence="2" type="ORF">M119_4630</name>
    <name evidence="1" type="ORF">M119_4643</name>
</gene>
<dbReference type="EMBL" id="JGEU01000003">
    <property type="protein sequence ID" value="EYB12215.1"/>
    <property type="molecule type" value="Genomic_DNA"/>
</dbReference>
<dbReference type="AlphaFoldDB" id="A0AB73ASP0"/>
<dbReference type="EMBL" id="JGEU01000006">
    <property type="protein sequence ID" value="EYB12207.1"/>
    <property type="molecule type" value="Genomic_DNA"/>
</dbReference>
<dbReference type="Proteomes" id="UP000021175">
    <property type="component" value="Unassembled WGS sequence"/>
</dbReference>
<name>A0AB73ASP0_BACFG</name>